<proteinExistence type="predicted"/>
<gene>
    <name evidence="2" type="ORF">FF38_02997</name>
</gene>
<feature type="compositionally biased region" description="Basic and acidic residues" evidence="1">
    <location>
        <begin position="1"/>
        <end position="15"/>
    </location>
</feature>
<organism evidence="2 3">
    <name type="scientific">Lucilia cuprina</name>
    <name type="common">Green bottle fly</name>
    <name type="synonym">Australian sheep blowfly</name>
    <dbReference type="NCBI Taxonomy" id="7375"/>
    <lineage>
        <taxon>Eukaryota</taxon>
        <taxon>Metazoa</taxon>
        <taxon>Ecdysozoa</taxon>
        <taxon>Arthropoda</taxon>
        <taxon>Hexapoda</taxon>
        <taxon>Insecta</taxon>
        <taxon>Pterygota</taxon>
        <taxon>Neoptera</taxon>
        <taxon>Endopterygota</taxon>
        <taxon>Diptera</taxon>
        <taxon>Brachycera</taxon>
        <taxon>Muscomorpha</taxon>
        <taxon>Oestroidea</taxon>
        <taxon>Calliphoridae</taxon>
        <taxon>Luciliinae</taxon>
        <taxon>Lucilia</taxon>
    </lineage>
</organism>
<evidence type="ECO:0000256" key="1">
    <source>
        <dbReference type="SAM" id="MobiDB-lite"/>
    </source>
</evidence>
<evidence type="ECO:0000313" key="3">
    <source>
        <dbReference type="Proteomes" id="UP000037069"/>
    </source>
</evidence>
<comment type="caution">
    <text evidence="2">The sequence shown here is derived from an EMBL/GenBank/DDBJ whole genome shotgun (WGS) entry which is preliminary data.</text>
</comment>
<feature type="region of interest" description="Disordered" evidence="1">
    <location>
        <begin position="1"/>
        <end position="22"/>
    </location>
</feature>
<keyword evidence="3" id="KW-1185">Reference proteome</keyword>
<dbReference type="AlphaFoldDB" id="A0A0L0BXZ3"/>
<dbReference type="Proteomes" id="UP000037069">
    <property type="component" value="Unassembled WGS sequence"/>
</dbReference>
<protein>
    <submittedName>
        <fullName evidence="2">Uncharacterized protein</fullName>
    </submittedName>
</protein>
<evidence type="ECO:0000313" key="2">
    <source>
        <dbReference type="EMBL" id="KNC24903.1"/>
    </source>
</evidence>
<accession>A0A0L0BXZ3</accession>
<reference evidence="2 3" key="1">
    <citation type="journal article" date="2015" name="Nat. Commun.">
        <title>Lucilia cuprina genome unlocks parasitic fly biology to underpin future interventions.</title>
        <authorList>
            <person name="Anstead C.A."/>
            <person name="Korhonen P.K."/>
            <person name="Young N.D."/>
            <person name="Hall R.S."/>
            <person name="Jex A.R."/>
            <person name="Murali S.C."/>
            <person name="Hughes D.S."/>
            <person name="Lee S.F."/>
            <person name="Perry T."/>
            <person name="Stroehlein A.J."/>
            <person name="Ansell B.R."/>
            <person name="Breugelmans B."/>
            <person name="Hofmann A."/>
            <person name="Qu J."/>
            <person name="Dugan S."/>
            <person name="Lee S.L."/>
            <person name="Chao H."/>
            <person name="Dinh H."/>
            <person name="Han Y."/>
            <person name="Doddapaneni H.V."/>
            <person name="Worley K.C."/>
            <person name="Muzny D.M."/>
            <person name="Ioannidis P."/>
            <person name="Waterhouse R.M."/>
            <person name="Zdobnov E.M."/>
            <person name="James P.J."/>
            <person name="Bagnall N.H."/>
            <person name="Kotze A.C."/>
            <person name="Gibbs R.A."/>
            <person name="Richards S."/>
            <person name="Batterham P."/>
            <person name="Gasser R.B."/>
        </authorList>
    </citation>
    <scope>NUCLEOTIDE SEQUENCE [LARGE SCALE GENOMIC DNA]</scope>
    <source>
        <strain evidence="2 3">LS</strain>
        <tissue evidence="2">Full body</tissue>
    </source>
</reference>
<dbReference type="EMBL" id="JRES01001167">
    <property type="protein sequence ID" value="KNC24903.1"/>
    <property type="molecule type" value="Genomic_DNA"/>
</dbReference>
<sequence>MSSVNRRLEIHHKPVEAPATSKDIKTTRKEILRDYVGRGAMGNGEEVSLLFKLAHSHMKDKCTS</sequence>
<name>A0A0L0BXZ3_LUCCU</name>